<reference evidence="1 2" key="1">
    <citation type="submission" date="2022-11" db="EMBL/GenBank/DDBJ databases">
        <title>Minimal conservation of predation-associated metabolite biosynthetic gene clusters underscores biosynthetic potential of Myxococcota including descriptions for ten novel species: Archangium lansinium sp. nov., Myxococcus landrumus sp. nov., Nannocystis bai.</title>
        <authorList>
            <person name="Ahearne A."/>
            <person name="Stevens C."/>
            <person name="Dowd S."/>
        </authorList>
    </citation>
    <scope>NUCLEOTIDE SEQUENCE [LARGE SCALE GENOMIC DNA]</scope>
    <source>
        <strain evidence="1 2">RJM3</strain>
    </source>
</reference>
<dbReference type="Proteomes" id="UP001221411">
    <property type="component" value="Unassembled WGS sequence"/>
</dbReference>
<dbReference type="RefSeq" id="WP_271922735.1">
    <property type="nucleotide sequence ID" value="NZ_JAQNDO010000001.1"/>
</dbReference>
<name>A0ABT5EU86_9BACT</name>
<accession>A0ABT5EU86</accession>
<evidence type="ECO:0000313" key="2">
    <source>
        <dbReference type="Proteomes" id="UP001221411"/>
    </source>
</evidence>
<dbReference type="SUPFAM" id="SSF54427">
    <property type="entry name" value="NTF2-like"/>
    <property type="match status" value="1"/>
</dbReference>
<dbReference type="InterPro" id="IPR032710">
    <property type="entry name" value="NTF2-like_dom_sf"/>
</dbReference>
<gene>
    <name evidence="1" type="ORF">POL67_28675</name>
</gene>
<protein>
    <recommendedName>
        <fullName evidence="3">SnoaL-like domain-containing protein</fullName>
    </recommendedName>
</protein>
<dbReference type="Gene3D" id="3.10.450.50">
    <property type="match status" value="1"/>
</dbReference>
<proteinExistence type="predicted"/>
<evidence type="ECO:0008006" key="3">
    <source>
        <dbReference type="Google" id="ProtNLM"/>
    </source>
</evidence>
<evidence type="ECO:0000313" key="1">
    <source>
        <dbReference type="EMBL" id="MDC0745341.1"/>
    </source>
</evidence>
<dbReference type="EMBL" id="JAQNDO010000001">
    <property type="protein sequence ID" value="MDC0745341.1"/>
    <property type="molecule type" value="Genomic_DNA"/>
</dbReference>
<sequence length="137" mass="15261">MTANAQRNLQLAQQLLDWNRRNLRHDVALTPALIAERFAPRFTVFANGRSYAADHGNDQRFLEGFKATIASIDYRIHETGADDAGVVLAMRATVRRVHGATDLFDAMLLLRFDEAGQVALWHEVDVRSESEVVGAAV</sequence>
<keyword evidence="2" id="KW-1185">Reference proteome</keyword>
<organism evidence="1 2">
    <name type="scientific">Polyangium mundeleinium</name>
    <dbReference type="NCBI Taxonomy" id="2995306"/>
    <lineage>
        <taxon>Bacteria</taxon>
        <taxon>Pseudomonadati</taxon>
        <taxon>Myxococcota</taxon>
        <taxon>Polyangia</taxon>
        <taxon>Polyangiales</taxon>
        <taxon>Polyangiaceae</taxon>
        <taxon>Polyangium</taxon>
    </lineage>
</organism>
<comment type="caution">
    <text evidence="1">The sequence shown here is derived from an EMBL/GenBank/DDBJ whole genome shotgun (WGS) entry which is preliminary data.</text>
</comment>